<accession>A0A921NZA6</accession>
<dbReference type="EMBL" id="APKE01000003">
    <property type="protein sequence ID" value="KAF0677409.1"/>
    <property type="molecule type" value="Genomic_DNA"/>
</dbReference>
<keyword evidence="1" id="KW-0175">Coiled coil</keyword>
<gene>
    <name evidence="2" type="ORF">PMES_00195</name>
</gene>
<protein>
    <submittedName>
        <fullName evidence="2">Uncharacterized protein</fullName>
    </submittedName>
</protein>
<dbReference type="AlphaFoldDB" id="A0A921NZA6"/>
<keyword evidence="3" id="KW-1185">Reference proteome</keyword>
<proteinExistence type="predicted"/>
<comment type="caution">
    <text evidence="2">The sequence shown here is derived from an EMBL/GenBank/DDBJ whole genome shotgun (WGS) entry which is preliminary data.</text>
</comment>
<evidence type="ECO:0000313" key="3">
    <source>
        <dbReference type="Proteomes" id="UP000698242"/>
    </source>
</evidence>
<dbReference type="OrthoDB" id="7873197at2"/>
<organism evidence="2 3">
    <name type="scientific">Profundibacterium mesophilum KAUST100406-0324</name>
    <dbReference type="NCBI Taxonomy" id="1037889"/>
    <lineage>
        <taxon>Bacteria</taxon>
        <taxon>Pseudomonadati</taxon>
        <taxon>Pseudomonadota</taxon>
        <taxon>Alphaproteobacteria</taxon>
        <taxon>Rhodobacterales</taxon>
        <taxon>Roseobacteraceae</taxon>
        <taxon>Profundibacterium</taxon>
    </lineage>
</organism>
<dbReference type="RefSeq" id="WP_159963666.1">
    <property type="nucleotide sequence ID" value="NZ_APKE01000003.1"/>
</dbReference>
<dbReference type="Proteomes" id="UP000698242">
    <property type="component" value="Unassembled WGS sequence"/>
</dbReference>
<sequence length="113" mass="13134">MTVITRPEGERRASEILEQAEEQYREVLEDLKSVRMALRDRSDLAEGEIRRVLTEFRRVAQTVFDERKRLEELRKRRCGIVHDYALDFDALRGEIGSRLDRLRDAGAAGTFPG</sequence>
<name>A0A921NZA6_9RHOB</name>
<evidence type="ECO:0000256" key="1">
    <source>
        <dbReference type="SAM" id="Coils"/>
    </source>
</evidence>
<evidence type="ECO:0000313" key="2">
    <source>
        <dbReference type="EMBL" id="KAF0677409.1"/>
    </source>
</evidence>
<reference evidence="2" key="1">
    <citation type="submission" date="2013-03" db="EMBL/GenBank/DDBJ databases">
        <title>Genome Sequence of the Profundibacterium mesophilum strain KAUST100406-0324T from Red Sea, a novel genus in the family Rhodobacteraceae.</title>
        <authorList>
            <person name="Essack M."/>
            <person name="Alam I."/>
            <person name="Lafi F."/>
            <person name="Alawi W."/>
            <person name="Kamanu F."/>
            <person name="Al-Suwailem A."/>
            <person name="Lee O.O."/>
            <person name="Xu Y."/>
            <person name="Bajic V."/>
            <person name="Qian P.-Y."/>
            <person name="Archer J."/>
        </authorList>
    </citation>
    <scope>NUCLEOTIDE SEQUENCE</scope>
    <source>
        <strain evidence="2">KAUST100406-0324</strain>
    </source>
</reference>
<feature type="coiled-coil region" evidence="1">
    <location>
        <begin position="10"/>
        <end position="37"/>
    </location>
</feature>